<keyword evidence="4" id="KW-1185">Reference proteome</keyword>
<feature type="compositionally biased region" description="Basic and acidic residues" evidence="1">
    <location>
        <begin position="125"/>
        <end position="139"/>
    </location>
</feature>
<organism evidence="3 4">
    <name type="scientific">Phytophthora fragariaefolia</name>
    <dbReference type="NCBI Taxonomy" id="1490495"/>
    <lineage>
        <taxon>Eukaryota</taxon>
        <taxon>Sar</taxon>
        <taxon>Stramenopiles</taxon>
        <taxon>Oomycota</taxon>
        <taxon>Peronosporomycetes</taxon>
        <taxon>Peronosporales</taxon>
        <taxon>Peronosporaceae</taxon>
        <taxon>Phytophthora</taxon>
    </lineage>
</organism>
<dbReference type="EMBL" id="BSXT01003090">
    <property type="protein sequence ID" value="GMF52457.1"/>
    <property type="molecule type" value="Genomic_DNA"/>
</dbReference>
<gene>
    <name evidence="3" type="ORF">Pfra01_002148500</name>
</gene>
<feature type="region of interest" description="Disordered" evidence="1">
    <location>
        <begin position="1"/>
        <end position="37"/>
    </location>
</feature>
<dbReference type="Gene3D" id="3.60.10.10">
    <property type="entry name" value="Endonuclease/exonuclease/phosphatase"/>
    <property type="match status" value="1"/>
</dbReference>
<feature type="compositionally biased region" description="Low complexity" evidence="1">
    <location>
        <begin position="16"/>
        <end position="25"/>
    </location>
</feature>
<name>A0A9W6Y4S2_9STRA</name>
<dbReference type="GO" id="GO:0003824">
    <property type="term" value="F:catalytic activity"/>
    <property type="evidence" value="ECO:0007669"/>
    <property type="project" value="InterPro"/>
</dbReference>
<dbReference type="SUPFAM" id="SSF56219">
    <property type="entry name" value="DNase I-like"/>
    <property type="match status" value="1"/>
</dbReference>
<feature type="domain" description="Reverse transcriptase" evidence="2">
    <location>
        <begin position="1332"/>
        <end position="1610"/>
    </location>
</feature>
<evidence type="ECO:0000313" key="3">
    <source>
        <dbReference type="EMBL" id="GMF52457.1"/>
    </source>
</evidence>
<feature type="compositionally biased region" description="Polar residues" evidence="1">
    <location>
        <begin position="272"/>
        <end position="287"/>
    </location>
</feature>
<dbReference type="Pfam" id="PF00078">
    <property type="entry name" value="RVT_1"/>
    <property type="match status" value="1"/>
</dbReference>
<dbReference type="InterPro" id="IPR005135">
    <property type="entry name" value="Endo/exonuclease/phosphatase"/>
</dbReference>
<dbReference type="Proteomes" id="UP001165121">
    <property type="component" value="Unassembled WGS sequence"/>
</dbReference>
<dbReference type="PROSITE" id="PS50878">
    <property type="entry name" value="RT_POL"/>
    <property type="match status" value="1"/>
</dbReference>
<sequence>MAETEIPCLEEDEVSSSETSASSEEVQAQPFRAPTLEKTRAYRQRLYTGQSPTIVDFSPQDYTGLEFVASDLDNLIITQVTSVAASDTGKSPLELVQVEQPRANSTTGAGTTSICGTSQEQVPDDGYRLQRNQKKDRAPKASMPTAELGAESGASAEGSSRQQADGRTSSRSKPDTQARGGLLVSAEVPNDTSKQQPASRGKQGNTMRNPAKPFARFAQLAASERYRQTREAYALLEGDDEDFSMDEVPVESTDIDQNVSTSIEEDTDDQRTSYSPDSIGNHSQRGTAQVEYEPLSSDDCDGTSATSDDETVSVLRERKRVEQALAESYGQWLAAGNGHEIAVEISGQSMYSAYYVTTGDLPCKRWRPDDDDLHEVNHVKERVLNVLLANLRYDIHLELVDPVKVVAIRYPNVKRPTSSAAAACVRMEEGEVGILGVDQYTRHVYKMPNGDKHETGIVVTMSLEMVTTLIQECSAAHVVPIMLLYDESTCHYAGTSYGQLYAEWDNQLGSTMRQRLDGVHRKLHFEVLDGSPLDYETLALEATEEEESILDELGLDVYASGARNQQVADASSNMLLKRAPVPRATQVHEEVYSRILQEDSSQKLSAIDARVAEKLHRSNGQAFKKWMTKQGSKMGLLKNAAKYEDTDTWPCEQSKAMRSLFGFLPFPELAAQKLPTDRLIGWGEHEAFNHLKRVLERTRDDPEQADEARDLITTWIAECQSANKLTALSMIQDTAKWTELRNYADESLIHTCRDDIPLNHWYIVYVLPYVVRRWSTSVMARIPASSRSIWYTSFPEVKKLCQDIVCRRDWSGIVNVAENATVQGFTSSPSTSAVDANDITTGFLTQNVRGLGRTDRDRQEWIASFRRKTTNGILDVVLVQETHVTEQEIPHMSSLHARQWGYRTGTGLMELSFWSPCDGRSAGVAILIHPKSRLLNPKPIWQHSWNDRFMAISGTLQGEEVIICKCSAPIAAVKREAFFSQVLEVDIPEDFKIFVGGGFNCTLHHRVDRSYLTLEYIHDSPTLRRLLAAWRLTDSLSNQIPDIHDAKALLDFFNEHHTYHYSVDGVGLATSRLDRWYVSDSGRLWVKGTALEPAGIPTADHQGVLLHVQAPENACKVWKQPKVFPPPPYAARDVRERVEKAIQELQDCIESEVPTAEQAAIMWDKFKAELVLDILRTRRSAQRRLTNTYRQNLLRLQRQEVRVLARARIEAEASSGGDAHLQLQRITTAIAECRRERARYHQQRLYRDHTWRPGQTTKQFFKRISCKFADNLVPTLRPAEGCPTRDAHDKANTFADAWAPIFQGVAPTMEDIMEVAAWMDPVAGDEYTKALADSNFITEEASFVEANIFCLKKQGDSSNPLNYRPLSLLNTDYKILTGMVSDKVGPTLSSRIHPNQNGFVAGRQIHDTLDLYTVAKQVANSIPELERAIAVLLDFAKAYDSLFREFLYAVLERHGYPERFIRVIRALHTDTIVRFLINGQISRAVEVLRGIRQGCPLAPELFILALEPLYQMLEKTSTLVGINLKSLSDTNELRVGGSDDTASYLKSPEYMPALLQITSKFRTASGLLINASKTVVIVLNDCVSSDLPSLPTGFCYHDPRITARYLGLQVGGHLSPEVTW</sequence>
<feature type="region of interest" description="Disordered" evidence="1">
    <location>
        <begin position="99"/>
        <end position="210"/>
    </location>
</feature>
<evidence type="ECO:0000256" key="1">
    <source>
        <dbReference type="SAM" id="MobiDB-lite"/>
    </source>
</evidence>
<dbReference type="PANTHER" id="PTHR19446">
    <property type="entry name" value="REVERSE TRANSCRIPTASES"/>
    <property type="match status" value="1"/>
</dbReference>
<dbReference type="InterPro" id="IPR036691">
    <property type="entry name" value="Endo/exonu/phosph_ase_sf"/>
</dbReference>
<accession>A0A9W6Y4S2</accession>
<dbReference type="Pfam" id="PF03372">
    <property type="entry name" value="Exo_endo_phos"/>
    <property type="match status" value="1"/>
</dbReference>
<feature type="compositionally biased region" description="Acidic residues" evidence="1">
    <location>
        <begin position="296"/>
        <end position="311"/>
    </location>
</feature>
<dbReference type="CDD" id="cd01650">
    <property type="entry name" value="RT_nLTR_like"/>
    <property type="match status" value="1"/>
</dbReference>
<feature type="compositionally biased region" description="Polar residues" evidence="1">
    <location>
        <begin position="190"/>
        <end position="208"/>
    </location>
</feature>
<protein>
    <submittedName>
        <fullName evidence="3">Unnamed protein product</fullName>
    </submittedName>
</protein>
<feature type="compositionally biased region" description="Low complexity" evidence="1">
    <location>
        <begin position="146"/>
        <end position="160"/>
    </location>
</feature>
<feature type="compositionally biased region" description="Polar residues" evidence="1">
    <location>
        <begin position="161"/>
        <end position="171"/>
    </location>
</feature>
<feature type="compositionally biased region" description="Polar residues" evidence="1">
    <location>
        <begin position="102"/>
        <end position="121"/>
    </location>
</feature>
<dbReference type="OrthoDB" id="167162at2759"/>
<dbReference type="InterPro" id="IPR000477">
    <property type="entry name" value="RT_dom"/>
</dbReference>
<proteinExistence type="predicted"/>
<feature type="region of interest" description="Disordered" evidence="1">
    <location>
        <begin position="251"/>
        <end position="313"/>
    </location>
</feature>
<evidence type="ECO:0000313" key="4">
    <source>
        <dbReference type="Proteomes" id="UP001165121"/>
    </source>
</evidence>
<evidence type="ECO:0000259" key="2">
    <source>
        <dbReference type="PROSITE" id="PS50878"/>
    </source>
</evidence>
<reference evidence="3" key="1">
    <citation type="submission" date="2023-04" db="EMBL/GenBank/DDBJ databases">
        <title>Phytophthora fragariaefolia NBRC 109709.</title>
        <authorList>
            <person name="Ichikawa N."/>
            <person name="Sato H."/>
            <person name="Tonouchi N."/>
        </authorList>
    </citation>
    <scope>NUCLEOTIDE SEQUENCE</scope>
    <source>
        <strain evidence="3">NBRC 109709</strain>
    </source>
</reference>
<comment type="caution">
    <text evidence="3">The sequence shown here is derived from an EMBL/GenBank/DDBJ whole genome shotgun (WGS) entry which is preliminary data.</text>
</comment>